<evidence type="ECO:0000313" key="2">
    <source>
        <dbReference type="Proteomes" id="UP001501586"/>
    </source>
</evidence>
<name>A0ABP8EI53_9MICO</name>
<dbReference type="SUPFAM" id="SSF55961">
    <property type="entry name" value="Bet v1-like"/>
    <property type="match status" value="1"/>
</dbReference>
<dbReference type="Proteomes" id="UP001501586">
    <property type="component" value="Unassembled WGS sequence"/>
</dbReference>
<dbReference type="InterPro" id="IPR023393">
    <property type="entry name" value="START-like_dom_sf"/>
</dbReference>
<reference evidence="2" key="1">
    <citation type="journal article" date="2019" name="Int. J. Syst. Evol. Microbiol.">
        <title>The Global Catalogue of Microorganisms (GCM) 10K type strain sequencing project: providing services to taxonomists for standard genome sequencing and annotation.</title>
        <authorList>
            <consortium name="The Broad Institute Genomics Platform"/>
            <consortium name="The Broad Institute Genome Sequencing Center for Infectious Disease"/>
            <person name="Wu L."/>
            <person name="Ma J."/>
        </authorList>
    </citation>
    <scope>NUCLEOTIDE SEQUENCE [LARGE SCALE GENOMIC DNA]</scope>
    <source>
        <strain evidence="2">JCM 17458</strain>
    </source>
</reference>
<dbReference type="PANTHER" id="PTHR39332:SF7">
    <property type="entry name" value="SRPBCC FAMILY PROTEIN"/>
    <property type="match status" value="1"/>
</dbReference>
<dbReference type="EMBL" id="BAABAZ010000004">
    <property type="protein sequence ID" value="GAA4283640.1"/>
    <property type="molecule type" value="Genomic_DNA"/>
</dbReference>
<dbReference type="InterPro" id="IPR019587">
    <property type="entry name" value="Polyketide_cyclase/dehydratase"/>
</dbReference>
<sequence>MAQVEVTQQYSQSPDSIWAKLGDPYDLKELLGVETRREDDVRWITSADGSQMSERITAHDDAARTYSYEYLEGPLPVDHYVSTIRVDEDGDGSSVTWKADFAARGGSAELEQKLTGGIEKMYRGALAKLAQSEAPAAG</sequence>
<dbReference type="Gene3D" id="3.30.530.20">
    <property type="match status" value="1"/>
</dbReference>
<evidence type="ECO:0000313" key="1">
    <source>
        <dbReference type="EMBL" id="GAA4283640.1"/>
    </source>
</evidence>
<proteinExistence type="predicted"/>
<evidence type="ECO:0008006" key="3">
    <source>
        <dbReference type="Google" id="ProtNLM"/>
    </source>
</evidence>
<dbReference type="CDD" id="cd07821">
    <property type="entry name" value="PYR_PYL_RCAR_like"/>
    <property type="match status" value="1"/>
</dbReference>
<protein>
    <recommendedName>
        <fullName evidence="3">SRPBCC family protein</fullName>
    </recommendedName>
</protein>
<dbReference type="Pfam" id="PF10604">
    <property type="entry name" value="Polyketide_cyc2"/>
    <property type="match status" value="1"/>
</dbReference>
<organism evidence="1 2">
    <name type="scientific">Brevibacterium daeguense</name>
    <dbReference type="NCBI Taxonomy" id="909936"/>
    <lineage>
        <taxon>Bacteria</taxon>
        <taxon>Bacillati</taxon>
        <taxon>Actinomycetota</taxon>
        <taxon>Actinomycetes</taxon>
        <taxon>Micrococcales</taxon>
        <taxon>Brevibacteriaceae</taxon>
        <taxon>Brevibacterium</taxon>
    </lineage>
</organism>
<accession>A0ABP8EI53</accession>
<dbReference type="PANTHER" id="PTHR39332">
    <property type="entry name" value="BLL4707 PROTEIN"/>
    <property type="match status" value="1"/>
</dbReference>
<dbReference type="RefSeq" id="WP_236863720.1">
    <property type="nucleotide sequence ID" value="NZ_BAABAZ010000004.1"/>
</dbReference>
<comment type="caution">
    <text evidence="1">The sequence shown here is derived from an EMBL/GenBank/DDBJ whole genome shotgun (WGS) entry which is preliminary data.</text>
</comment>
<keyword evidence="2" id="KW-1185">Reference proteome</keyword>
<gene>
    <name evidence="1" type="ORF">GCM10022261_11710</name>
</gene>